<gene>
    <name evidence="1" type="ORF">GPA05_23010</name>
</gene>
<dbReference type="Proteomes" id="UP000440820">
    <property type="component" value="Chromosome"/>
</dbReference>
<reference evidence="1 2" key="1">
    <citation type="submission" date="2019-12" db="EMBL/GenBank/DDBJ databases">
        <title>Bacillus toyonensis BV-17 genome.</title>
        <authorList>
            <person name="Chen J."/>
        </authorList>
    </citation>
    <scope>NUCLEOTIDE SEQUENCE [LARGE SCALE GENOMIC DNA]</scope>
    <source>
        <strain evidence="1 2">BV-17</strain>
    </source>
</reference>
<sequence length="207" mass="24176">MNIREWFGYNKDFIVSTQTDKYLDKLFVIYAKALKEYFSVKDASNLDELLHNVKKSNLTKGQQLFLSWFEEKGINQLRIFVSKTIPNDETLLATLDYEIYMMEEEMDFDYPEDIVSTLMNITTLLPEIINPILENASTQEEFVIRTSEKGIAIGSKYHSDRNQNQYYGSSYLSQKGVYSNKRYGGSAKRQVLFLMIMEVYYGNYGIL</sequence>
<evidence type="ECO:0000313" key="2">
    <source>
        <dbReference type="Proteomes" id="UP000440820"/>
    </source>
</evidence>
<dbReference type="RefSeq" id="WP_098644862.1">
    <property type="nucleotide sequence ID" value="NZ_JARMKU010000002.1"/>
</dbReference>
<organism evidence="1 2">
    <name type="scientific">Bacillus toyonensis</name>
    <dbReference type="NCBI Taxonomy" id="155322"/>
    <lineage>
        <taxon>Bacteria</taxon>
        <taxon>Bacillati</taxon>
        <taxon>Bacillota</taxon>
        <taxon>Bacilli</taxon>
        <taxon>Bacillales</taxon>
        <taxon>Bacillaceae</taxon>
        <taxon>Bacillus</taxon>
        <taxon>Bacillus cereus group</taxon>
    </lineage>
</organism>
<evidence type="ECO:0000313" key="1">
    <source>
        <dbReference type="EMBL" id="QHA19787.1"/>
    </source>
</evidence>
<dbReference type="EMBL" id="CP047044">
    <property type="protein sequence ID" value="QHA19787.1"/>
    <property type="molecule type" value="Genomic_DNA"/>
</dbReference>
<protein>
    <submittedName>
        <fullName evidence="1">Uncharacterized protein</fullName>
    </submittedName>
</protein>
<proteinExistence type="predicted"/>
<accession>A0ABX6GD30</accession>
<name>A0ABX6GD30_9BACI</name>
<keyword evidence="2" id="KW-1185">Reference proteome</keyword>